<name>A0A097ASQ6_THEKI</name>
<evidence type="ECO:0000259" key="6">
    <source>
        <dbReference type="PROSITE" id="PS51350"/>
    </source>
</evidence>
<evidence type="ECO:0000256" key="1">
    <source>
        <dbReference type="ARBA" id="ARBA00003681"/>
    </source>
</evidence>
<dbReference type="Proteomes" id="UP000029669">
    <property type="component" value="Chromosome"/>
</dbReference>
<evidence type="ECO:0000313" key="7">
    <source>
        <dbReference type="EMBL" id="AIS52848.1"/>
    </source>
</evidence>
<dbReference type="eggNOG" id="COG1925">
    <property type="taxonomic scope" value="Bacteria"/>
</dbReference>
<keyword evidence="5" id="KW-0598">Phosphotransferase system</keyword>
<dbReference type="PRINTS" id="PR00107">
    <property type="entry name" value="PHOSPHOCPHPR"/>
</dbReference>
<evidence type="ECO:0000256" key="3">
    <source>
        <dbReference type="ARBA" id="ARBA00020422"/>
    </source>
</evidence>
<dbReference type="InterPro" id="IPR050399">
    <property type="entry name" value="HPr"/>
</dbReference>
<keyword evidence="4" id="KW-0963">Cytoplasm</keyword>
<dbReference type="InterPro" id="IPR000032">
    <property type="entry name" value="HPr-like"/>
</dbReference>
<dbReference type="EMBL" id="CP009170">
    <property type="protein sequence ID" value="AIS52848.1"/>
    <property type="molecule type" value="Genomic_DNA"/>
</dbReference>
<evidence type="ECO:0000256" key="5">
    <source>
        <dbReference type="ARBA" id="ARBA00022683"/>
    </source>
</evidence>
<sequence length="88" mass="9535">MKEVTIEIKNKTGLHARPAALFVQTASKFSSQIWVEKDNKKVNAKSIMGIMSLGVSQGNVVKLSADGDDEEAAIKALVDLIESKFGEE</sequence>
<protein>
    <recommendedName>
        <fullName evidence="3">Phosphocarrier protein HPr</fullName>
    </recommendedName>
</protein>
<dbReference type="PANTHER" id="PTHR33705">
    <property type="entry name" value="PHOSPHOCARRIER PROTEIN HPR"/>
    <property type="match status" value="1"/>
</dbReference>
<dbReference type="STRING" id="2325.TKV_c16940"/>
<dbReference type="InterPro" id="IPR035895">
    <property type="entry name" value="HPr-like_sf"/>
</dbReference>
<evidence type="ECO:0000256" key="4">
    <source>
        <dbReference type="ARBA" id="ARBA00022490"/>
    </source>
</evidence>
<comment type="subcellular location">
    <subcellularLocation>
        <location evidence="2">Cytoplasm</location>
    </subcellularLocation>
</comment>
<dbReference type="SUPFAM" id="SSF55594">
    <property type="entry name" value="HPr-like"/>
    <property type="match status" value="1"/>
</dbReference>
<dbReference type="CDD" id="cd00367">
    <property type="entry name" value="PTS-HPr_like"/>
    <property type="match status" value="1"/>
</dbReference>
<dbReference type="GO" id="GO:0005737">
    <property type="term" value="C:cytoplasm"/>
    <property type="evidence" value="ECO:0007669"/>
    <property type="project" value="UniProtKB-SubCell"/>
</dbReference>
<dbReference type="HOGENOM" id="CLU_136230_2_2_9"/>
<dbReference type="Gene3D" id="3.30.1340.10">
    <property type="entry name" value="HPr-like"/>
    <property type="match status" value="1"/>
</dbReference>
<reference evidence="8" key="1">
    <citation type="journal article" date="2015" name="Genome Announc.">
        <title>Whole-Genome Sequences of 80 Environmental and Clinical Isolates of Burkholderia pseudomallei.</title>
        <authorList>
            <person name="Johnson S.L."/>
            <person name="Baker A.L."/>
            <person name="Chain P.S."/>
            <person name="Currie B.J."/>
            <person name="Daligault H.E."/>
            <person name="Davenport K.W."/>
            <person name="Davis C.B."/>
            <person name="Inglis T.J."/>
            <person name="Kaestli M."/>
            <person name="Koren S."/>
            <person name="Mayo M."/>
            <person name="Merritt A.J."/>
            <person name="Price E.P."/>
            <person name="Sarovich D.S."/>
            <person name="Warner J."/>
            <person name="Rosovitz M.J."/>
        </authorList>
    </citation>
    <scope>NUCLEOTIDE SEQUENCE [LARGE SCALE GENOMIC DNA]</scope>
    <source>
        <strain evidence="8">DSM 2030</strain>
    </source>
</reference>
<dbReference type="PROSITE" id="PS00369">
    <property type="entry name" value="PTS_HPR_HIS"/>
    <property type="match status" value="1"/>
</dbReference>
<dbReference type="PROSITE" id="PS51350">
    <property type="entry name" value="PTS_HPR_DOM"/>
    <property type="match status" value="1"/>
</dbReference>
<comment type="function">
    <text evidence="1">General (non sugar-specific) component of the phosphoenolpyruvate-dependent sugar phosphotransferase system (sugar PTS). This major carbohydrate active-transport system catalyzes the phosphorylation of incoming sugar substrates concomitantly with their translocation across the cell membrane. The phosphoryl group from phosphoenolpyruvate (PEP) is transferred to the phosphoryl carrier protein HPr by enzyme I. Phospho-HPr then transfers it to the PTS EIIA domain.</text>
</comment>
<evidence type="ECO:0000313" key="8">
    <source>
        <dbReference type="Proteomes" id="UP000029669"/>
    </source>
</evidence>
<dbReference type="KEGG" id="tki:TKV_c16940"/>
<accession>A0A097ASQ6</accession>
<keyword evidence="8" id="KW-1185">Reference proteome</keyword>
<dbReference type="GO" id="GO:0009401">
    <property type="term" value="P:phosphoenolpyruvate-dependent sugar phosphotransferase system"/>
    <property type="evidence" value="ECO:0007669"/>
    <property type="project" value="UniProtKB-KW"/>
</dbReference>
<proteinExistence type="predicted"/>
<dbReference type="NCBIfam" id="TIGR01003">
    <property type="entry name" value="PTS_HPr_family"/>
    <property type="match status" value="1"/>
</dbReference>
<organism evidence="7 8">
    <name type="scientific">Thermoanaerobacter kivui</name>
    <name type="common">Acetogenium kivui</name>
    <dbReference type="NCBI Taxonomy" id="2325"/>
    <lineage>
        <taxon>Bacteria</taxon>
        <taxon>Bacillati</taxon>
        <taxon>Bacillota</taxon>
        <taxon>Clostridia</taxon>
        <taxon>Thermoanaerobacterales</taxon>
        <taxon>Thermoanaerobacteraceae</taxon>
        <taxon>Thermoanaerobacter</taxon>
    </lineage>
</organism>
<dbReference type="OrthoDB" id="9809047at2"/>
<evidence type="ECO:0000256" key="2">
    <source>
        <dbReference type="ARBA" id="ARBA00004496"/>
    </source>
</evidence>
<dbReference type="InterPro" id="IPR001020">
    <property type="entry name" value="PTS_HPr_His_P_site"/>
</dbReference>
<feature type="domain" description="HPr" evidence="6">
    <location>
        <begin position="1"/>
        <end position="88"/>
    </location>
</feature>
<dbReference type="Pfam" id="PF00381">
    <property type="entry name" value="PTS-HPr"/>
    <property type="match status" value="1"/>
</dbReference>
<gene>
    <name evidence="7" type="primary">crh</name>
    <name evidence="7" type="ORF">TKV_c16940</name>
</gene>
<dbReference type="RefSeq" id="WP_049685528.1">
    <property type="nucleotide sequence ID" value="NZ_CP009170.1"/>
</dbReference>
<dbReference type="PANTHER" id="PTHR33705:SF2">
    <property type="entry name" value="PHOSPHOCARRIER PROTEIN NPR"/>
    <property type="match status" value="1"/>
</dbReference>
<dbReference type="AlphaFoldDB" id="A0A097ASQ6"/>